<dbReference type="InterPro" id="IPR011044">
    <property type="entry name" value="Quino_amine_DH_bsu"/>
</dbReference>
<organism evidence="2 3">
    <name type="scientific">Actinoplanes xinjiangensis</name>
    <dbReference type="NCBI Taxonomy" id="512350"/>
    <lineage>
        <taxon>Bacteria</taxon>
        <taxon>Bacillati</taxon>
        <taxon>Actinomycetota</taxon>
        <taxon>Actinomycetes</taxon>
        <taxon>Micromonosporales</taxon>
        <taxon>Micromonosporaceae</taxon>
        <taxon>Actinoplanes</taxon>
    </lineage>
</organism>
<protein>
    <recommendedName>
        <fullName evidence="4">Arylsulfotransferase ASST</fullName>
    </recommendedName>
</protein>
<gene>
    <name evidence="2" type="ORF">BC793_101671</name>
</gene>
<accession>A0A316FWE7</accession>
<evidence type="ECO:0000256" key="1">
    <source>
        <dbReference type="SAM" id="MobiDB-lite"/>
    </source>
</evidence>
<evidence type="ECO:0000313" key="2">
    <source>
        <dbReference type="EMBL" id="PWK52662.1"/>
    </source>
</evidence>
<evidence type="ECO:0008006" key="4">
    <source>
        <dbReference type="Google" id="ProtNLM"/>
    </source>
</evidence>
<feature type="region of interest" description="Disordered" evidence="1">
    <location>
        <begin position="100"/>
        <end position="121"/>
    </location>
</feature>
<sequence>MFAGVHGVRAVEATGAVRWEVRHGCWSGSDTHPSANPDDDLFEEAHEHADSGSAAVSADGLLVWAHVIGPLQSDPETEDGQELWVVVDAGRGTVLGHVETSTTASNSAHTHHPDTGQMGLSIGEGEEGSPALWGQWDGSELTVDEIGIERVILDADPAGRHVLTTSVGQWSLIRHDLRTDSVAGELDAADAVPKHPLNSDDGRTYWDFEAAFLDGAAVIAGTSECDARYGQGRHWLVNTTEMRLEDEIDYPFSITGPPRSAGGNLWYTLSRERDQIHFWELTRD</sequence>
<dbReference type="AlphaFoldDB" id="A0A316FWE7"/>
<proteinExistence type="predicted"/>
<reference evidence="2 3" key="1">
    <citation type="submission" date="2018-05" db="EMBL/GenBank/DDBJ databases">
        <title>Genomic Encyclopedia of Archaeal and Bacterial Type Strains, Phase II (KMG-II): from individual species to whole genera.</title>
        <authorList>
            <person name="Goeker M."/>
        </authorList>
    </citation>
    <scope>NUCLEOTIDE SEQUENCE [LARGE SCALE GENOMIC DNA]</scope>
    <source>
        <strain evidence="2 3">DSM 45184</strain>
    </source>
</reference>
<dbReference type="Proteomes" id="UP000245697">
    <property type="component" value="Unassembled WGS sequence"/>
</dbReference>
<dbReference type="SUPFAM" id="SSF50969">
    <property type="entry name" value="YVTN repeat-like/Quinoprotein amine dehydrogenase"/>
    <property type="match status" value="1"/>
</dbReference>
<dbReference type="EMBL" id="QGGR01000001">
    <property type="protein sequence ID" value="PWK52662.1"/>
    <property type="molecule type" value="Genomic_DNA"/>
</dbReference>
<keyword evidence="3" id="KW-1185">Reference proteome</keyword>
<evidence type="ECO:0000313" key="3">
    <source>
        <dbReference type="Proteomes" id="UP000245697"/>
    </source>
</evidence>
<name>A0A316FWE7_9ACTN</name>
<comment type="caution">
    <text evidence="2">The sequence shown here is derived from an EMBL/GenBank/DDBJ whole genome shotgun (WGS) entry which is preliminary data.</text>
</comment>